<gene>
    <name evidence="1" type="ORF">ACFYWW_02455</name>
</gene>
<organism evidence="1 2">
    <name type="scientific">Streptomyces flavidovirens</name>
    <dbReference type="NCBI Taxonomy" id="67298"/>
    <lineage>
        <taxon>Bacteria</taxon>
        <taxon>Bacillati</taxon>
        <taxon>Actinomycetota</taxon>
        <taxon>Actinomycetes</taxon>
        <taxon>Kitasatosporales</taxon>
        <taxon>Streptomycetaceae</taxon>
        <taxon>Streptomyces</taxon>
    </lineage>
</organism>
<dbReference type="Pfam" id="PF13483">
    <property type="entry name" value="Lactamase_B_3"/>
    <property type="match status" value="1"/>
</dbReference>
<evidence type="ECO:0000313" key="2">
    <source>
        <dbReference type="Proteomes" id="UP001601976"/>
    </source>
</evidence>
<protein>
    <submittedName>
        <fullName evidence="1">MBL fold metallo-hydrolase</fullName>
    </submittedName>
</protein>
<sequence>MAGTAAGLALGVGTGTASAATGEPRRPRRGGSGVSLRWLGVAGWELAFDGRRILVDPYLSRQEYRVPGGSAIDPDRRLEPDSSTIETIVGRHLPEAPELMLVTHGHFDHLLDVPHLLNRLQWRDHSIRTLCGETSWHLLRAMGTQRKRVDECLVVSGGEVLRFPAGPTAQPPAYTVEVFRSLHSQYGSHGFFAPGTLTDPPRHVRTLGDMREGGTLAYQVTVGDRLRVMFLSGTANLAERELEGARPDVLVLGVSGHAAVHRYVERAMEVLGRPPVVIPSHHDDMLTSLLSPNLPDSISKDTVTALRATVHPYGTQVLEPHHLHTLAL</sequence>
<evidence type="ECO:0000313" key="1">
    <source>
        <dbReference type="EMBL" id="MFF3337588.1"/>
    </source>
</evidence>
<dbReference type="InterPro" id="IPR050114">
    <property type="entry name" value="UPF0173_UPF0282_UlaG_hydrolase"/>
</dbReference>
<dbReference type="Proteomes" id="UP001601976">
    <property type="component" value="Unassembled WGS sequence"/>
</dbReference>
<reference evidence="1 2" key="1">
    <citation type="submission" date="2024-10" db="EMBL/GenBank/DDBJ databases">
        <title>The Natural Products Discovery Center: Release of the First 8490 Sequenced Strains for Exploring Actinobacteria Biosynthetic Diversity.</title>
        <authorList>
            <person name="Kalkreuter E."/>
            <person name="Kautsar S.A."/>
            <person name="Yang D."/>
            <person name="Bader C.D."/>
            <person name="Teijaro C.N."/>
            <person name="Fluegel L."/>
            <person name="Davis C.M."/>
            <person name="Simpson J.R."/>
            <person name="Lauterbach L."/>
            <person name="Steele A.D."/>
            <person name="Gui C."/>
            <person name="Meng S."/>
            <person name="Li G."/>
            <person name="Viehrig K."/>
            <person name="Ye F."/>
            <person name="Su P."/>
            <person name="Kiefer A.F."/>
            <person name="Nichols A."/>
            <person name="Cepeda A.J."/>
            <person name="Yan W."/>
            <person name="Fan B."/>
            <person name="Jiang Y."/>
            <person name="Adhikari A."/>
            <person name="Zheng C.-J."/>
            <person name="Schuster L."/>
            <person name="Cowan T.M."/>
            <person name="Smanski M.J."/>
            <person name="Chevrette M.G."/>
            <person name="De Carvalho L.P.S."/>
            <person name="Shen B."/>
        </authorList>
    </citation>
    <scope>NUCLEOTIDE SEQUENCE [LARGE SCALE GENOMIC DNA]</scope>
    <source>
        <strain evidence="1 2">NPDC003029</strain>
    </source>
</reference>
<comment type="caution">
    <text evidence="1">The sequence shown here is derived from an EMBL/GenBank/DDBJ whole genome shotgun (WGS) entry which is preliminary data.</text>
</comment>
<dbReference type="Gene3D" id="3.60.15.10">
    <property type="entry name" value="Ribonuclease Z/Hydroxyacylglutathione hydrolase-like"/>
    <property type="match status" value="1"/>
</dbReference>
<name>A0ABW6R7W7_9ACTN</name>
<dbReference type="RefSeq" id="WP_387893413.1">
    <property type="nucleotide sequence ID" value="NZ_JBIAPK010000001.1"/>
</dbReference>
<dbReference type="PANTHER" id="PTHR43546">
    <property type="entry name" value="UPF0173 METAL-DEPENDENT HYDROLASE MJ1163-RELATED"/>
    <property type="match status" value="1"/>
</dbReference>
<proteinExistence type="predicted"/>
<dbReference type="InterPro" id="IPR036866">
    <property type="entry name" value="RibonucZ/Hydroxyglut_hydro"/>
</dbReference>
<accession>A0ABW6R7W7</accession>
<keyword evidence="2" id="KW-1185">Reference proteome</keyword>
<dbReference type="PANTHER" id="PTHR43546:SF3">
    <property type="entry name" value="UPF0173 METAL-DEPENDENT HYDROLASE MJ1163"/>
    <property type="match status" value="1"/>
</dbReference>
<dbReference type="SUPFAM" id="SSF56281">
    <property type="entry name" value="Metallo-hydrolase/oxidoreductase"/>
    <property type="match status" value="1"/>
</dbReference>
<dbReference type="EMBL" id="JBIAPK010000001">
    <property type="protein sequence ID" value="MFF3337588.1"/>
    <property type="molecule type" value="Genomic_DNA"/>
</dbReference>